<gene>
    <name evidence="1" type="ORF">AVDCRST_MAG81-3961</name>
</gene>
<organism evidence="1">
    <name type="scientific">uncultured Synechococcales cyanobacterium</name>
    <dbReference type="NCBI Taxonomy" id="1936017"/>
    <lineage>
        <taxon>Bacteria</taxon>
        <taxon>Bacillati</taxon>
        <taxon>Cyanobacteriota</taxon>
        <taxon>Cyanophyceae</taxon>
        <taxon>Synechococcales</taxon>
        <taxon>environmental samples</taxon>
    </lineage>
</organism>
<dbReference type="AlphaFoldDB" id="A0A6J4VVM4"/>
<dbReference type="PANTHER" id="PTHR35841">
    <property type="entry name" value="PHOSPHONATES-BINDING PERIPLASMIC PROTEIN"/>
    <property type="match status" value="1"/>
</dbReference>
<dbReference type="PANTHER" id="PTHR35841:SF1">
    <property type="entry name" value="PHOSPHONATES-BINDING PERIPLASMIC PROTEIN"/>
    <property type="match status" value="1"/>
</dbReference>
<protein>
    <submittedName>
        <fullName evidence="1">ABC transporter, substrate-binding protein (Cluster 12, methionine/phosphonates)</fullName>
    </submittedName>
</protein>
<dbReference type="Gene3D" id="3.40.190.10">
    <property type="entry name" value="Periplasmic binding protein-like II"/>
    <property type="match status" value="2"/>
</dbReference>
<name>A0A6J4VVM4_9CYAN</name>
<reference evidence="1" key="1">
    <citation type="submission" date="2020-02" db="EMBL/GenBank/DDBJ databases">
        <authorList>
            <person name="Meier V. D."/>
        </authorList>
    </citation>
    <scope>NUCLEOTIDE SEQUENCE</scope>
    <source>
        <strain evidence="1">AVDCRST_MAG81</strain>
    </source>
</reference>
<sequence>MNRPDKLSLVSYLAPNLFWFYSEVGAYLGRVLGIETQLEQSQCDPLADPILQHDQLDLAFICGLPFVQYQRVTPTQLEALVAPVMQSERYQNRPVYFSEVIVKADSNFKTFNDLLGKTLCFNDPGSNSGYNLLRHRLIQGKYPSRFFNKVIQSGSHQRSIQLVIEGLADCSAIDSTVLEEELRNSPELAKCLRVADSIGPCPMPPVVVAQHLGPELIDCLQSLLLQPDPQLQAAMVKAQIRRYDLVQSQDYEPLGDLYDAALEAGYTTIG</sequence>
<evidence type="ECO:0000313" key="1">
    <source>
        <dbReference type="EMBL" id="CAA9586790.1"/>
    </source>
</evidence>
<accession>A0A6J4VVM4</accession>
<dbReference type="SUPFAM" id="SSF53850">
    <property type="entry name" value="Periplasmic binding protein-like II"/>
    <property type="match status" value="1"/>
</dbReference>
<dbReference type="Pfam" id="PF12974">
    <property type="entry name" value="Phosphonate-bd"/>
    <property type="match status" value="1"/>
</dbReference>
<proteinExistence type="predicted"/>
<dbReference type="EMBL" id="CADCWO010000208">
    <property type="protein sequence ID" value="CAA9586790.1"/>
    <property type="molecule type" value="Genomic_DNA"/>
</dbReference>